<proteinExistence type="predicted"/>
<dbReference type="InterPro" id="IPR036770">
    <property type="entry name" value="Ankyrin_rpt-contain_sf"/>
</dbReference>
<evidence type="ECO:0000313" key="4">
    <source>
        <dbReference type="EMBL" id="KAJ8320715.1"/>
    </source>
</evidence>
<feature type="repeat" description="ANK" evidence="3">
    <location>
        <begin position="54"/>
        <end position="86"/>
    </location>
</feature>
<keyword evidence="5" id="KW-1185">Reference proteome</keyword>
<gene>
    <name evidence="4" type="ORF">KUTeg_002302</name>
</gene>
<protein>
    <submittedName>
        <fullName evidence="4">Uncharacterized protein</fullName>
    </submittedName>
</protein>
<dbReference type="Proteomes" id="UP001217089">
    <property type="component" value="Unassembled WGS sequence"/>
</dbReference>
<dbReference type="PANTHER" id="PTHR24193">
    <property type="entry name" value="ANKYRIN REPEAT PROTEIN"/>
    <property type="match status" value="1"/>
</dbReference>
<dbReference type="SMART" id="SM00248">
    <property type="entry name" value="ANK"/>
    <property type="match status" value="5"/>
</dbReference>
<dbReference type="Gene3D" id="1.25.40.20">
    <property type="entry name" value="Ankyrin repeat-containing domain"/>
    <property type="match status" value="2"/>
</dbReference>
<dbReference type="SUPFAM" id="SSF48403">
    <property type="entry name" value="Ankyrin repeat"/>
    <property type="match status" value="1"/>
</dbReference>
<keyword evidence="1" id="KW-0677">Repeat</keyword>
<dbReference type="PRINTS" id="PR01415">
    <property type="entry name" value="ANKYRIN"/>
</dbReference>
<dbReference type="Pfam" id="PF12796">
    <property type="entry name" value="Ank_2"/>
    <property type="match status" value="1"/>
</dbReference>
<evidence type="ECO:0000256" key="2">
    <source>
        <dbReference type="ARBA" id="ARBA00023043"/>
    </source>
</evidence>
<evidence type="ECO:0000313" key="5">
    <source>
        <dbReference type="Proteomes" id="UP001217089"/>
    </source>
</evidence>
<organism evidence="4 5">
    <name type="scientific">Tegillarca granosa</name>
    <name type="common">Malaysian cockle</name>
    <name type="synonym">Anadara granosa</name>
    <dbReference type="NCBI Taxonomy" id="220873"/>
    <lineage>
        <taxon>Eukaryota</taxon>
        <taxon>Metazoa</taxon>
        <taxon>Spiralia</taxon>
        <taxon>Lophotrochozoa</taxon>
        <taxon>Mollusca</taxon>
        <taxon>Bivalvia</taxon>
        <taxon>Autobranchia</taxon>
        <taxon>Pteriomorphia</taxon>
        <taxon>Arcoida</taxon>
        <taxon>Arcoidea</taxon>
        <taxon>Arcidae</taxon>
        <taxon>Tegillarca</taxon>
    </lineage>
</organism>
<reference evidence="4 5" key="1">
    <citation type="submission" date="2022-12" db="EMBL/GenBank/DDBJ databases">
        <title>Chromosome-level genome of Tegillarca granosa.</title>
        <authorList>
            <person name="Kim J."/>
        </authorList>
    </citation>
    <scope>NUCLEOTIDE SEQUENCE [LARGE SCALE GENOMIC DNA]</scope>
    <source>
        <strain evidence="4">Teg-2019</strain>
        <tissue evidence="4">Adductor muscle</tissue>
    </source>
</reference>
<evidence type="ECO:0000256" key="1">
    <source>
        <dbReference type="ARBA" id="ARBA00022737"/>
    </source>
</evidence>
<dbReference type="PROSITE" id="PS50088">
    <property type="entry name" value="ANK_REPEAT"/>
    <property type="match status" value="4"/>
</dbReference>
<evidence type="ECO:0000256" key="3">
    <source>
        <dbReference type="PROSITE-ProRule" id="PRU00023"/>
    </source>
</evidence>
<dbReference type="InterPro" id="IPR002110">
    <property type="entry name" value="Ankyrin_rpt"/>
</dbReference>
<feature type="repeat" description="ANK" evidence="3">
    <location>
        <begin position="87"/>
        <end position="119"/>
    </location>
</feature>
<feature type="repeat" description="ANK" evidence="3">
    <location>
        <begin position="153"/>
        <end position="185"/>
    </location>
</feature>
<comment type="caution">
    <text evidence="4">The sequence shown here is derived from an EMBL/GenBank/DDBJ whole genome shotgun (WGS) entry which is preliminary data.</text>
</comment>
<dbReference type="PROSITE" id="PS50297">
    <property type="entry name" value="ANK_REP_REGION"/>
    <property type="match status" value="3"/>
</dbReference>
<dbReference type="PANTHER" id="PTHR24193:SF121">
    <property type="entry name" value="ADA2A-CONTAINING COMPLEX COMPONENT 3, ISOFORM D"/>
    <property type="match status" value="1"/>
</dbReference>
<name>A0ABQ9FYA4_TEGGR</name>
<dbReference type="Pfam" id="PF00023">
    <property type="entry name" value="Ank"/>
    <property type="match status" value="2"/>
</dbReference>
<sequence length="272" mass="30229">MSLSSVPKTMKKNSFCSARGASPQIHRRLCRQRSNSLSMCPSISNGDINSQDVKGRTALFYAARYGQLEVARSLLGAGCDPNISDKNCNTPLHEAVEKSERDVTKLLIKTGCNINAKNIMGQTPLMRAVVYDDIEMIKLLHNSGAHLEETDCTGKTALLIGLQEAREKVCVYLLRNGCDVNIQDRLGQSALYIASHSASANIGLMRRIVRSGYRIQKDKDWIKKSGFNLSLLEEKNVFKVLMQKITKKFDNSKSGKTAFTASYADRRLYIDG</sequence>
<dbReference type="InterPro" id="IPR050663">
    <property type="entry name" value="Ankyrin-SOCS_Box"/>
</dbReference>
<feature type="repeat" description="ANK" evidence="3">
    <location>
        <begin position="120"/>
        <end position="152"/>
    </location>
</feature>
<keyword evidence="2 3" id="KW-0040">ANK repeat</keyword>
<dbReference type="EMBL" id="JARBDR010000141">
    <property type="protein sequence ID" value="KAJ8320715.1"/>
    <property type="molecule type" value="Genomic_DNA"/>
</dbReference>
<accession>A0ABQ9FYA4</accession>